<comment type="caution">
    <text evidence="2">The sequence shown here is derived from an EMBL/GenBank/DDBJ whole genome shotgun (WGS) entry which is preliminary data.</text>
</comment>
<keyword evidence="2" id="KW-0808">Transferase</keyword>
<dbReference type="RefSeq" id="WP_157325011.1">
    <property type="nucleotide sequence ID" value="NZ_BMFX01000002.1"/>
</dbReference>
<dbReference type="Gene3D" id="3.40.630.30">
    <property type="match status" value="1"/>
</dbReference>
<evidence type="ECO:0000313" key="2">
    <source>
        <dbReference type="EMBL" id="MVT27250.1"/>
    </source>
</evidence>
<dbReference type="InterPro" id="IPR016181">
    <property type="entry name" value="Acyl_CoA_acyltransferase"/>
</dbReference>
<organism evidence="2 3">
    <name type="scientific">Nesterenkonia alkaliphila</name>
    <dbReference type="NCBI Taxonomy" id="1463631"/>
    <lineage>
        <taxon>Bacteria</taxon>
        <taxon>Bacillati</taxon>
        <taxon>Actinomycetota</taxon>
        <taxon>Actinomycetes</taxon>
        <taxon>Micrococcales</taxon>
        <taxon>Micrococcaceae</taxon>
        <taxon>Nesterenkonia</taxon>
    </lineage>
</organism>
<keyword evidence="3" id="KW-1185">Reference proteome</keyword>
<dbReference type="SUPFAM" id="SSF55729">
    <property type="entry name" value="Acyl-CoA N-acyltransferases (Nat)"/>
    <property type="match status" value="2"/>
</dbReference>
<feature type="domain" description="N-acetyltransferase" evidence="1">
    <location>
        <begin position="17"/>
        <end position="202"/>
    </location>
</feature>
<accession>A0A7K1ULA1</accession>
<proteinExistence type="predicted"/>
<reference evidence="2 3" key="1">
    <citation type="submission" date="2019-12" db="EMBL/GenBank/DDBJ databases">
        <title>Nesterenkonia muleiensis sp. nov., a novel actinobacterium isolated from sap of Populus euphratica.</title>
        <authorList>
            <person name="Wang R."/>
        </authorList>
    </citation>
    <scope>NUCLEOTIDE SEQUENCE [LARGE SCALE GENOMIC DNA]</scope>
    <source>
        <strain evidence="2 3">F10</strain>
    </source>
</reference>
<dbReference type="GO" id="GO:0016747">
    <property type="term" value="F:acyltransferase activity, transferring groups other than amino-acyl groups"/>
    <property type="evidence" value="ECO:0007669"/>
    <property type="project" value="InterPro"/>
</dbReference>
<sequence>MSAYRVVRIELPPDSTGPIPAWHRAWTDLNREWHLEAFDHDDMVSPAVNTWPNLTDQRLWGKSYVAAVPADLPAEKCDETGLPIDPNDYLGLAFLGMPLKDNQHLVEFDPVVRAAHRGKGIGSALWFETEQVTREAGRATVIAYAIHREPAEGEDRMIPATESGAVAADHITRFASRHGFTVEQVEQQSTLFLPVSAGATASWIAEAEMKAGSDYRLLQWANRTPEGRLDAMAALYQRMSVDTPSGEVEFEEEVWDADRVRQNDERVAKSGRSYLLSAVEHVPSGALVAFTELNVPQGRIAAYQHETLVHGEHRGKRLGLWVKAANLDFLVREHPQVQRIHTWNADENHHMLAINKRIGFQVASVEGVWQRKL</sequence>
<dbReference type="CDD" id="cd04301">
    <property type="entry name" value="NAT_SF"/>
    <property type="match status" value="1"/>
</dbReference>
<evidence type="ECO:0000313" key="3">
    <source>
        <dbReference type="Proteomes" id="UP000460157"/>
    </source>
</evidence>
<protein>
    <submittedName>
        <fullName evidence="2">GNAT family N-acetyltransferase</fullName>
    </submittedName>
</protein>
<dbReference type="OrthoDB" id="4119890at2"/>
<name>A0A7K1ULA1_9MICC</name>
<evidence type="ECO:0000259" key="1">
    <source>
        <dbReference type="PROSITE" id="PS51186"/>
    </source>
</evidence>
<dbReference type="InterPro" id="IPR000182">
    <property type="entry name" value="GNAT_dom"/>
</dbReference>
<dbReference type="AlphaFoldDB" id="A0A7K1ULA1"/>
<gene>
    <name evidence="2" type="ORF">GNZ21_12960</name>
</gene>
<dbReference type="EMBL" id="WRPM01000095">
    <property type="protein sequence ID" value="MVT27250.1"/>
    <property type="molecule type" value="Genomic_DNA"/>
</dbReference>
<dbReference type="Proteomes" id="UP000460157">
    <property type="component" value="Unassembled WGS sequence"/>
</dbReference>
<dbReference type="PROSITE" id="PS51186">
    <property type="entry name" value="GNAT"/>
    <property type="match status" value="1"/>
</dbReference>